<dbReference type="OrthoDB" id="98874at2"/>
<dbReference type="Gene3D" id="2.60.120.1130">
    <property type="match status" value="1"/>
</dbReference>
<feature type="domain" description="DUF3857" evidence="3">
    <location>
        <begin position="71"/>
        <end position="190"/>
    </location>
</feature>
<feature type="chain" id="PRO_5002331540" description="DUF3857 domain-containing protein" evidence="1">
    <location>
        <begin position="20"/>
        <end position="649"/>
    </location>
</feature>
<evidence type="ECO:0000313" key="5">
    <source>
        <dbReference type="Proteomes" id="UP000032544"/>
    </source>
</evidence>
<dbReference type="InterPro" id="IPR002931">
    <property type="entry name" value="Transglutaminase-like"/>
</dbReference>
<keyword evidence="1" id="KW-0732">Signal</keyword>
<dbReference type="Pfam" id="PF12969">
    <property type="entry name" value="DUF3857"/>
    <property type="match status" value="1"/>
</dbReference>
<dbReference type="InterPro" id="IPR024618">
    <property type="entry name" value="DUF3857"/>
</dbReference>
<gene>
    <name evidence="4" type="ORF">LH29_06600</name>
</gene>
<dbReference type="InterPro" id="IPR038765">
    <property type="entry name" value="Papain-like_cys_pep_sf"/>
</dbReference>
<organism evidence="4 5">
    <name type="scientific">Draconibacterium sediminis</name>
    <dbReference type="NCBI Taxonomy" id="1544798"/>
    <lineage>
        <taxon>Bacteria</taxon>
        <taxon>Pseudomonadati</taxon>
        <taxon>Bacteroidota</taxon>
        <taxon>Bacteroidia</taxon>
        <taxon>Marinilabiliales</taxon>
        <taxon>Prolixibacteraceae</taxon>
        <taxon>Draconibacterium</taxon>
    </lineage>
</organism>
<proteinExistence type="predicted"/>
<dbReference type="Proteomes" id="UP000032544">
    <property type="component" value="Unassembled WGS sequence"/>
</dbReference>
<dbReference type="RefSeq" id="WP_045026874.1">
    <property type="nucleotide sequence ID" value="NZ_JRHC01000001.1"/>
</dbReference>
<dbReference type="Pfam" id="PF01841">
    <property type="entry name" value="Transglut_core"/>
    <property type="match status" value="1"/>
</dbReference>
<reference evidence="4 5" key="1">
    <citation type="submission" date="2014-09" db="EMBL/GenBank/DDBJ databases">
        <title>Draft Genome Sequence of Draconibacterium sp. JN14CK-3.</title>
        <authorList>
            <person name="Dong C."/>
            <person name="Lai Q."/>
            <person name="Shao Z."/>
        </authorList>
    </citation>
    <scope>NUCLEOTIDE SEQUENCE [LARGE SCALE GENOMIC DNA]</scope>
    <source>
        <strain evidence="4 5">JN14CK-3</strain>
    </source>
</reference>
<evidence type="ECO:0000259" key="3">
    <source>
        <dbReference type="Pfam" id="PF12969"/>
    </source>
</evidence>
<dbReference type="Gene3D" id="3.10.620.30">
    <property type="match status" value="1"/>
</dbReference>
<evidence type="ECO:0000259" key="2">
    <source>
        <dbReference type="Pfam" id="PF01841"/>
    </source>
</evidence>
<dbReference type="Gene3D" id="2.60.40.3140">
    <property type="match status" value="1"/>
</dbReference>
<evidence type="ECO:0008006" key="6">
    <source>
        <dbReference type="Google" id="ProtNLM"/>
    </source>
</evidence>
<keyword evidence="5" id="KW-1185">Reference proteome</keyword>
<sequence>MKNLLIALFTILCFSVANAQNFSFDYGKVSKADIDLKEYDKDKTAEAVVIYDKGSSYFRQNINSGFDLIFERSKRIKILKEAGIEYAEIEIPFYREGNIYEKIYDLKACTYNFEDGRLNRTELQADSWNDEIYNDYWMVRKIAMPNVKAGSIIEFTYKISSQYVFNLRDWEFQSKIPTIYSEYTAAMIPFYEYIYLAQRTGTSLKKESYTDKSSHEFARIEYKDVINKFLMRDIPAFNSEDYITSINDYIIKLDFQLAKINYPNGGDKEIMTTWPNLIKEYSDHPNFGKYVKKCEKSASKIIDLDALKDKTTKDKFDYIVSYVKNNYSWNEYNGKYSSKSVNDILKDKYGNAADLNLLTIGLLRAAGIEATPVLISTRENGKVSDNYPFAHYFNYVILMANIDGKNVLSDATNSNVANNRIPSRCINDKGLIINPDQDVKWIGLQCKFPSISALDFTIDPAKETSNVMVRSFASEYKAFRLKSIIGDDKNKLDDYLEERDYKIDRADFSEISDKSKEFRYEYDLTMTPELINEKLYIKPFLNKSLQDNPLNQPSRSYPIDMTYPTKSILTSNIIIPEGYELDYQPENYKIKNNLFELNYSVEQIEDRIRVILLTDFKESVYDASDYSKIQFYFNEIVKRGNEKIVLKKI</sequence>
<dbReference type="SUPFAM" id="SSF54001">
    <property type="entry name" value="Cysteine proteinases"/>
    <property type="match status" value="1"/>
</dbReference>
<evidence type="ECO:0000256" key="1">
    <source>
        <dbReference type="SAM" id="SignalP"/>
    </source>
</evidence>
<dbReference type="STRING" id="1544798.LH29_06600"/>
<feature type="domain" description="Transglutaminase-like" evidence="2">
    <location>
        <begin position="309"/>
        <end position="383"/>
    </location>
</feature>
<evidence type="ECO:0000313" key="4">
    <source>
        <dbReference type="EMBL" id="KJF45076.1"/>
    </source>
</evidence>
<comment type="caution">
    <text evidence="4">The sequence shown here is derived from an EMBL/GenBank/DDBJ whole genome shotgun (WGS) entry which is preliminary data.</text>
</comment>
<dbReference type="AlphaFoldDB" id="A0A0D8JEV6"/>
<name>A0A0D8JEV6_9BACT</name>
<feature type="signal peptide" evidence="1">
    <location>
        <begin position="1"/>
        <end position="19"/>
    </location>
</feature>
<accession>A0A0D8JEV6</accession>
<protein>
    <recommendedName>
        <fullName evidence="6">DUF3857 domain-containing protein</fullName>
    </recommendedName>
</protein>
<dbReference type="EMBL" id="JRHC01000001">
    <property type="protein sequence ID" value="KJF45076.1"/>
    <property type="molecule type" value="Genomic_DNA"/>
</dbReference>